<name>A0A6C0BM27_9ZZZZ</name>
<protein>
    <submittedName>
        <fullName evidence="1">Uncharacterized protein</fullName>
    </submittedName>
</protein>
<sequence>MSQQVPEELLFTIAEFGQVPNGLSAEYIIEEVNRLEPNFNWSSEFIIEYLRSIDPLYPLMAELKKPDVEIIISDDGQFSIAPPEIDDDDSDDEKEMHETEAEIYAILERYDYEYYTDIGTINVITPELKQYNIYGSDLLVDPRPDPLTDRLDRMIKLTVDRLEIIGEDGEFMSDVPIQNDYAYLIEHASPELIQDVFPGLFPSPPTDIDLITRMLEINPSYNLGSLLSWLRIRSNIRRLIANGEADHLFLADLFFKERVYEVYWSEDDIIYITEVQSGRTQELYNAMVERYPEVSERLETLTDSDIYIRTEGEDDEFANQLMRSLGVMTGVNMYVNYQSPERPYQ</sequence>
<dbReference type="EMBL" id="MN739196">
    <property type="protein sequence ID" value="QHS93072.1"/>
    <property type="molecule type" value="Genomic_DNA"/>
</dbReference>
<proteinExistence type="predicted"/>
<evidence type="ECO:0000313" key="1">
    <source>
        <dbReference type="EMBL" id="QHS93072.1"/>
    </source>
</evidence>
<reference evidence="1" key="1">
    <citation type="journal article" date="2020" name="Nature">
        <title>Giant virus diversity and host interactions through global metagenomics.</title>
        <authorList>
            <person name="Schulz F."/>
            <person name="Roux S."/>
            <person name="Paez-Espino D."/>
            <person name="Jungbluth S."/>
            <person name="Walsh D.A."/>
            <person name="Denef V.J."/>
            <person name="McMahon K.D."/>
            <person name="Konstantinidis K.T."/>
            <person name="Eloe-Fadrosh E.A."/>
            <person name="Kyrpides N.C."/>
            <person name="Woyke T."/>
        </authorList>
    </citation>
    <scope>NUCLEOTIDE SEQUENCE</scope>
    <source>
        <strain evidence="1">GVMAG-M-3300017651-5</strain>
    </source>
</reference>
<organism evidence="1">
    <name type="scientific">viral metagenome</name>
    <dbReference type="NCBI Taxonomy" id="1070528"/>
    <lineage>
        <taxon>unclassified sequences</taxon>
        <taxon>metagenomes</taxon>
        <taxon>organismal metagenomes</taxon>
    </lineage>
</organism>
<dbReference type="AlphaFoldDB" id="A0A6C0BM27"/>
<accession>A0A6C0BM27</accession>